<keyword evidence="13 14" id="KW-0472">Membrane</keyword>
<dbReference type="Gene3D" id="1.10.3060.10">
    <property type="entry name" value="Helical scaffold and wing domains of SecA"/>
    <property type="match status" value="1"/>
</dbReference>
<dbReference type="InterPro" id="IPR036266">
    <property type="entry name" value="SecA_Wing/Scaffold_sf"/>
</dbReference>
<proteinExistence type="inferred from homology"/>
<dbReference type="InterPro" id="IPR020937">
    <property type="entry name" value="SecA_CS"/>
</dbReference>
<evidence type="ECO:0000256" key="6">
    <source>
        <dbReference type="ARBA" id="ARBA00022723"/>
    </source>
</evidence>
<dbReference type="GO" id="GO:0065002">
    <property type="term" value="P:intracellular protein transmembrane transport"/>
    <property type="evidence" value="ECO:0007669"/>
    <property type="project" value="UniProtKB-UniRule"/>
</dbReference>
<dbReference type="PRINTS" id="PR00906">
    <property type="entry name" value="SECA"/>
</dbReference>
<keyword evidence="3 14" id="KW-0813">Transport</keyword>
<keyword evidence="12 14" id="KW-0811">Translocation</keyword>
<keyword evidence="6" id="KW-0479">Metal-binding</keyword>
<keyword evidence="8" id="KW-0862">Zinc</keyword>
<reference evidence="20" key="1">
    <citation type="journal article" date="2021" name="PeerJ">
        <title>Extensive microbial diversity within the chicken gut microbiome revealed by metagenomics and culture.</title>
        <authorList>
            <person name="Gilroy R."/>
            <person name="Ravi A."/>
            <person name="Getino M."/>
            <person name="Pursley I."/>
            <person name="Horton D.L."/>
            <person name="Alikhan N.F."/>
            <person name="Baker D."/>
            <person name="Gharbi K."/>
            <person name="Hall N."/>
            <person name="Watson M."/>
            <person name="Adriaenssens E.M."/>
            <person name="Foster-Nyarko E."/>
            <person name="Jarju S."/>
            <person name="Secka A."/>
            <person name="Antonio M."/>
            <person name="Oren A."/>
            <person name="Chaudhuri R.R."/>
            <person name="La Ragione R."/>
            <person name="Hildebrand F."/>
            <person name="Pallen M.J."/>
        </authorList>
    </citation>
    <scope>NUCLEOTIDE SEQUENCE</scope>
    <source>
        <strain evidence="20">ChiHecec2B26-446</strain>
    </source>
</reference>
<dbReference type="InterPro" id="IPR044722">
    <property type="entry name" value="SecA_SF2_C"/>
</dbReference>
<dbReference type="GO" id="GO:0031522">
    <property type="term" value="C:cell envelope Sec protein transport complex"/>
    <property type="evidence" value="ECO:0007669"/>
    <property type="project" value="TreeGrafter"/>
</dbReference>
<dbReference type="HAMAP" id="MF_01382">
    <property type="entry name" value="SecA"/>
    <property type="match status" value="1"/>
</dbReference>
<dbReference type="CDD" id="cd17928">
    <property type="entry name" value="DEXDc_SecA"/>
    <property type="match status" value="1"/>
</dbReference>
<evidence type="ECO:0000256" key="12">
    <source>
        <dbReference type="ARBA" id="ARBA00023010"/>
    </source>
</evidence>
<dbReference type="GO" id="GO:0043952">
    <property type="term" value="P:protein transport by the Sec complex"/>
    <property type="evidence" value="ECO:0007669"/>
    <property type="project" value="TreeGrafter"/>
</dbReference>
<dbReference type="GO" id="GO:0005524">
    <property type="term" value="F:ATP binding"/>
    <property type="evidence" value="ECO:0007669"/>
    <property type="project" value="UniProtKB-UniRule"/>
</dbReference>
<comment type="cofactor">
    <cofactor evidence="1">
        <name>Zn(2+)</name>
        <dbReference type="ChEBI" id="CHEBI:29105"/>
    </cofactor>
</comment>
<gene>
    <name evidence="14 20" type="primary">secA</name>
    <name evidence="20" type="ORF">H9894_05645</name>
</gene>
<dbReference type="Pfam" id="PF21090">
    <property type="entry name" value="P-loop_SecA"/>
    <property type="match status" value="1"/>
</dbReference>
<dbReference type="InterPro" id="IPR014018">
    <property type="entry name" value="SecA_motor_DEAD"/>
</dbReference>
<dbReference type="GO" id="GO:0005829">
    <property type="term" value="C:cytosol"/>
    <property type="evidence" value="ECO:0007669"/>
    <property type="project" value="TreeGrafter"/>
</dbReference>
<dbReference type="GO" id="GO:0008564">
    <property type="term" value="F:protein-exporting ATPase activity"/>
    <property type="evidence" value="ECO:0007669"/>
    <property type="project" value="UniProtKB-EC"/>
</dbReference>
<dbReference type="PROSITE" id="PS01312">
    <property type="entry name" value="SECA"/>
    <property type="match status" value="1"/>
</dbReference>
<evidence type="ECO:0000256" key="9">
    <source>
        <dbReference type="ARBA" id="ARBA00022840"/>
    </source>
</evidence>
<dbReference type="GO" id="GO:0046872">
    <property type="term" value="F:metal ion binding"/>
    <property type="evidence" value="ECO:0007669"/>
    <property type="project" value="UniProtKB-KW"/>
</dbReference>
<dbReference type="SUPFAM" id="SSF52540">
    <property type="entry name" value="P-loop containing nucleoside triphosphate hydrolases"/>
    <property type="match status" value="2"/>
</dbReference>
<dbReference type="InterPro" id="IPR001650">
    <property type="entry name" value="Helicase_C-like"/>
</dbReference>
<keyword evidence="9 14" id="KW-0067">ATP-binding</keyword>
<dbReference type="AlphaFoldDB" id="A0A9D1PXS1"/>
<comment type="subunit">
    <text evidence="14">Monomer and homodimer. Part of the essential Sec protein translocation apparatus which comprises SecA, SecYEG and auxiliary proteins SecDF. Other proteins may also be involved.</text>
</comment>
<dbReference type="InterPro" id="IPR011130">
    <property type="entry name" value="SecA_preprotein_X-link_dom"/>
</dbReference>
<evidence type="ECO:0000256" key="8">
    <source>
        <dbReference type="ARBA" id="ARBA00022833"/>
    </source>
</evidence>
<dbReference type="SMART" id="SM00957">
    <property type="entry name" value="SecA_DEAD"/>
    <property type="match status" value="1"/>
</dbReference>
<comment type="subcellular location">
    <subcellularLocation>
        <location evidence="14">Cell membrane</location>
        <topology evidence="14">Peripheral membrane protein</topology>
        <orientation evidence="14">Cytoplasmic side</orientation>
    </subcellularLocation>
    <subcellularLocation>
        <location evidence="14">Cytoplasm</location>
    </subcellularLocation>
    <text evidence="14">Distribution is 50-50.</text>
</comment>
<dbReference type="SUPFAM" id="SSF81767">
    <property type="entry name" value="Pre-protein crosslinking domain of SecA"/>
    <property type="match status" value="1"/>
</dbReference>
<dbReference type="EC" id="7.4.2.8" evidence="14"/>
<feature type="domain" description="SecA family profile" evidence="19">
    <location>
        <begin position="1"/>
        <end position="570"/>
    </location>
</feature>
<evidence type="ECO:0000256" key="3">
    <source>
        <dbReference type="ARBA" id="ARBA00022448"/>
    </source>
</evidence>
<evidence type="ECO:0000256" key="7">
    <source>
        <dbReference type="ARBA" id="ARBA00022741"/>
    </source>
</evidence>
<comment type="caution">
    <text evidence="20">The sequence shown here is derived from an EMBL/GenBank/DDBJ whole genome shotgun (WGS) entry which is preliminary data.</text>
</comment>
<dbReference type="SUPFAM" id="SSF81886">
    <property type="entry name" value="Helical scaffold and wing domains of SecA"/>
    <property type="match status" value="1"/>
</dbReference>
<evidence type="ECO:0000256" key="11">
    <source>
        <dbReference type="ARBA" id="ARBA00022967"/>
    </source>
</evidence>
<organism evidence="20 21">
    <name type="scientific">Candidatus Desulfovibrio intestinipullorum</name>
    <dbReference type="NCBI Taxonomy" id="2838536"/>
    <lineage>
        <taxon>Bacteria</taxon>
        <taxon>Pseudomonadati</taxon>
        <taxon>Thermodesulfobacteriota</taxon>
        <taxon>Desulfovibrionia</taxon>
        <taxon>Desulfovibrionales</taxon>
        <taxon>Desulfovibrionaceae</taxon>
        <taxon>Desulfovibrio</taxon>
    </lineage>
</organism>
<evidence type="ECO:0000259" key="19">
    <source>
        <dbReference type="PROSITE" id="PS51196"/>
    </source>
</evidence>
<comment type="function">
    <text evidence="14">Part of the Sec protein translocase complex. Interacts with the SecYEG preprotein conducting channel. Has a central role in coupling the hydrolysis of ATP to the transfer of proteins into and across the cell membrane, serving as an ATP-driven molecular motor driving the stepwise translocation of polypeptide chains across the membrane.</text>
</comment>
<dbReference type="PROSITE" id="PS51192">
    <property type="entry name" value="HELICASE_ATP_BIND_1"/>
    <property type="match status" value="1"/>
</dbReference>
<dbReference type="FunFam" id="3.40.50.300:FF:000429">
    <property type="entry name" value="Preprotein translocase subunit SecA"/>
    <property type="match status" value="1"/>
</dbReference>
<dbReference type="Proteomes" id="UP000886752">
    <property type="component" value="Unassembled WGS sequence"/>
</dbReference>
<keyword evidence="11 14" id="KW-1278">Translocase</keyword>
<dbReference type="CDD" id="cd18803">
    <property type="entry name" value="SF2_C_secA"/>
    <property type="match status" value="1"/>
</dbReference>
<feature type="region of interest" description="Disordered" evidence="16">
    <location>
        <begin position="672"/>
        <end position="693"/>
    </location>
</feature>
<feature type="binding site" evidence="14">
    <location>
        <begin position="104"/>
        <end position="108"/>
    </location>
    <ligand>
        <name>ATP</name>
        <dbReference type="ChEBI" id="CHEBI:30616"/>
    </ligand>
</feature>
<keyword evidence="10 14" id="KW-0653">Protein transport</keyword>
<evidence type="ECO:0000313" key="20">
    <source>
        <dbReference type="EMBL" id="HIW00659.1"/>
    </source>
</evidence>
<dbReference type="FunFam" id="3.90.1440.10:FF:000001">
    <property type="entry name" value="Preprotein translocase subunit SecA"/>
    <property type="match status" value="1"/>
</dbReference>
<feature type="domain" description="Helicase C-terminal" evidence="18">
    <location>
        <begin position="414"/>
        <end position="586"/>
    </location>
</feature>
<dbReference type="Pfam" id="PF07516">
    <property type="entry name" value="SecA_SW"/>
    <property type="match status" value="1"/>
</dbReference>
<dbReference type="GO" id="GO:0017038">
    <property type="term" value="P:protein import"/>
    <property type="evidence" value="ECO:0007669"/>
    <property type="project" value="InterPro"/>
</dbReference>
<dbReference type="Gene3D" id="3.10.450.50">
    <property type="match status" value="1"/>
</dbReference>
<dbReference type="NCBIfam" id="NF006630">
    <property type="entry name" value="PRK09200.1"/>
    <property type="match status" value="1"/>
</dbReference>
<feature type="domain" description="Helicase ATP-binding" evidence="17">
    <location>
        <begin position="88"/>
        <end position="247"/>
    </location>
</feature>
<evidence type="ECO:0000256" key="15">
    <source>
        <dbReference type="RuleBase" id="RU003874"/>
    </source>
</evidence>
<dbReference type="InterPro" id="IPR011115">
    <property type="entry name" value="SecA_DEAD"/>
</dbReference>
<comment type="catalytic activity">
    <reaction evidence="14">
        <text>ATP + H2O + cellular proteinSide 1 = ADP + phosphate + cellular proteinSide 2.</text>
        <dbReference type="EC" id="7.4.2.8"/>
    </reaction>
</comment>
<dbReference type="EMBL" id="DXHV01000057">
    <property type="protein sequence ID" value="HIW00659.1"/>
    <property type="molecule type" value="Genomic_DNA"/>
</dbReference>
<dbReference type="PROSITE" id="PS51196">
    <property type="entry name" value="SECA_MOTOR_DEAD"/>
    <property type="match status" value="1"/>
</dbReference>
<dbReference type="PANTHER" id="PTHR30612">
    <property type="entry name" value="SECA INNER MEMBRANE COMPONENT OF SEC PROTEIN SECRETION SYSTEM"/>
    <property type="match status" value="1"/>
</dbReference>
<evidence type="ECO:0000256" key="14">
    <source>
        <dbReference type="HAMAP-Rule" id="MF_01382"/>
    </source>
</evidence>
<feature type="region of interest" description="Disordered" evidence="16">
    <location>
        <begin position="848"/>
        <end position="898"/>
    </location>
</feature>
<evidence type="ECO:0000256" key="1">
    <source>
        <dbReference type="ARBA" id="ARBA00001947"/>
    </source>
</evidence>
<dbReference type="InterPro" id="IPR011116">
    <property type="entry name" value="SecA_Wing/Scaffold"/>
</dbReference>
<keyword evidence="4 14" id="KW-1003">Cell membrane</keyword>
<evidence type="ECO:0000256" key="5">
    <source>
        <dbReference type="ARBA" id="ARBA00022490"/>
    </source>
</evidence>
<dbReference type="Pfam" id="PF07517">
    <property type="entry name" value="SecA_DEAD"/>
    <property type="match status" value="1"/>
</dbReference>
<evidence type="ECO:0000256" key="4">
    <source>
        <dbReference type="ARBA" id="ARBA00022475"/>
    </source>
</evidence>
<feature type="binding site" evidence="14">
    <location>
        <position position="492"/>
    </location>
    <ligand>
        <name>ATP</name>
        <dbReference type="ChEBI" id="CHEBI:30616"/>
    </ligand>
</feature>
<evidence type="ECO:0000313" key="21">
    <source>
        <dbReference type="Proteomes" id="UP000886752"/>
    </source>
</evidence>
<dbReference type="Gene3D" id="3.40.50.300">
    <property type="entry name" value="P-loop containing nucleotide triphosphate hydrolases"/>
    <property type="match status" value="3"/>
</dbReference>
<dbReference type="Pfam" id="PF02810">
    <property type="entry name" value="SEC-C"/>
    <property type="match status" value="1"/>
</dbReference>
<evidence type="ECO:0000259" key="18">
    <source>
        <dbReference type="PROSITE" id="PS51194"/>
    </source>
</evidence>
<dbReference type="GO" id="GO:0005886">
    <property type="term" value="C:plasma membrane"/>
    <property type="evidence" value="ECO:0007669"/>
    <property type="project" value="UniProtKB-SubCell"/>
</dbReference>
<reference evidence="20" key="2">
    <citation type="submission" date="2021-04" db="EMBL/GenBank/DDBJ databases">
        <authorList>
            <person name="Gilroy R."/>
        </authorList>
    </citation>
    <scope>NUCLEOTIDE SEQUENCE</scope>
    <source>
        <strain evidence="20">ChiHecec2B26-446</strain>
    </source>
</reference>
<feature type="binding site" evidence="14">
    <location>
        <position position="86"/>
    </location>
    <ligand>
        <name>ATP</name>
        <dbReference type="ChEBI" id="CHEBI:30616"/>
    </ligand>
</feature>
<dbReference type="Pfam" id="PF01043">
    <property type="entry name" value="SecA_PP_bind"/>
    <property type="match status" value="1"/>
</dbReference>
<dbReference type="SMART" id="SM00958">
    <property type="entry name" value="SecA_PP_bind"/>
    <property type="match status" value="1"/>
</dbReference>
<accession>A0A9D1PXS1</accession>
<dbReference type="NCBIfam" id="NF009538">
    <property type="entry name" value="PRK12904.1"/>
    <property type="match status" value="1"/>
</dbReference>
<comment type="similarity">
    <text evidence="2 14 15">Belongs to the SecA family.</text>
</comment>
<dbReference type="GO" id="GO:0006605">
    <property type="term" value="P:protein targeting"/>
    <property type="evidence" value="ECO:0007669"/>
    <property type="project" value="UniProtKB-UniRule"/>
</dbReference>
<evidence type="ECO:0000259" key="17">
    <source>
        <dbReference type="PROSITE" id="PS51192"/>
    </source>
</evidence>
<dbReference type="InterPro" id="IPR027417">
    <property type="entry name" value="P-loop_NTPase"/>
</dbReference>
<evidence type="ECO:0000256" key="16">
    <source>
        <dbReference type="SAM" id="MobiDB-lite"/>
    </source>
</evidence>
<feature type="compositionally biased region" description="Basic and acidic residues" evidence="16">
    <location>
        <begin position="863"/>
        <end position="878"/>
    </location>
</feature>
<feature type="compositionally biased region" description="Basic residues" evidence="16">
    <location>
        <begin position="888"/>
        <end position="898"/>
    </location>
</feature>
<dbReference type="InterPro" id="IPR014001">
    <property type="entry name" value="Helicase_ATP-bd"/>
</dbReference>
<evidence type="ECO:0000256" key="10">
    <source>
        <dbReference type="ARBA" id="ARBA00022927"/>
    </source>
</evidence>
<keyword evidence="7 14" id="KW-0547">Nucleotide-binding</keyword>
<dbReference type="InterPro" id="IPR036670">
    <property type="entry name" value="SecA_X-link_sf"/>
</dbReference>
<evidence type="ECO:0000256" key="13">
    <source>
        <dbReference type="ARBA" id="ARBA00023136"/>
    </source>
</evidence>
<dbReference type="PROSITE" id="PS51194">
    <property type="entry name" value="HELICASE_CTER"/>
    <property type="match status" value="1"/>
</dbReference>
<name>A0A9D1PXS1_9BACT</name>
<dbReference type="Gene3D" id="3.90.1440.10">
    <property type="entry name" value="SecA, preprotein cross-linking domain"/>
    <property type="match status" value="1"/>
</dbReference>
<dbReference type="InterPro" id="IPR000185">
    <property type="entry name" value="SecA"/>
</dbReference>
<dbReference type="PANTHER" id="PTHR30612:SF0">
    <property type="entry name" value="CHLOROPLAST PROTEIN-TRANSPORTING ATPASE"/>
    <property type="match status" value="1"/>
</dbReference>
<evidence type="ECO:0000256" key="2">
    <source>
        <dbReference type="ARBA" id="ARBA00007650"/>
    </source>
</evidence>
<dbReference type="InterPro" id="IPR004027">
    <property type="entry name" value="SEC_C_motif"/>
</dbReference>
<dbReference type="NCBIfam" id="TIGR00963">
    <property type="entry name" value="secA"/>
    <property type="match status" value="1"/>
</dbReference>
<protein>
    <recommendedName>
        <fullName evidence="14 15">Protein translocase subunit SecA</fullName>
        <ecNumber evidence="14">7.4.2.8</ecNumber>
    </recommendedName>
</protein>
<sequence length="898" mass="101157">MSFFQKIFGSKNDRYLKKLRPLVQKINALEPEMEQLTDADFPVRMAEYRARVQDGSATLDGILPEVFALVREASKRTLGMRHFDVQLVGGIVLHKGRIAEMKTGEGKTLVATLAVSLNALSGKGVHVVTVNDYLAQRDAAWMGKIYNFLGLTTGVIVHDLDDSQRRAAYAADITYGTNNEFGFDYLRDNMKFYAADLVQRGHNFAIVDEVDSILIDEARTPLIISGASDEDVDLYQAMDAVVCQLDPDDYTVDEKAKTAMLTEKGVSHCEELTHLDNLFDPKNMMAQHHILQSLKAHCNFKKDVDYIVQNDEVIIVDEFTGRIMPGRRYSDGLHQALEAKEHVRIQAENQTLASITFQNYFRMYDKLAGMTGTADTEAVEFNEIYGLEVMTIPTNKPMIRNDYPDLIYQTRKEKFDAIVEAIREFYKSGQPVLVGTISIETSEMLSARLKAMGIPHSVLNAKHHAQEAEIIAQAGQKGHVTIATNMAGRGTDITLGEGVVELGGLHILGTERHESRRIDNQLRGRAGRQGDPGSSRFYLSLEDSLMRLFGSDRIKGLMGKLGLKDGEAIENAMVSRAVENAQKKVEAHHFEIRKTLLDYDNVMNQQREVIYALRRDAMQSEDVIALLHEFRDDLLTSIYDELDSAEGDDIEQARARARGQLEEYFNISRLQPAKDQAEAADQAEEAAEPSLPDADEVKALFDQMLEELRSEAMAAYGGVRPDMTEEERKQLEEFADKTRADILRYVVLEELDRCWKEHLRNMDALRDGIGLRGYGQRDPKLEYKREGFVMFENLLLLIRQSIFRILCRIHIRQEAAEPVEQAPEHATHEDFEAAAAEMVNPMDLRHTDNLQSAVLSSGGPAEAEEKPQPVRKTDRIGRNDPCPCGSGKKYKKCCGRNK</sequence>
<keyword evidence="5 14" id="KW-0963">Cytoplasm</keyword>